<accession>A0A4D7B3C9</accession>
<proteinExistence type="inferred from homology"/>
<evidence type="ECO:0000256" key="1">
    <source>
        <dbReference type="ARBA" id="ARBA00005495"/>
    </source>
</evidence>
<dbReference type="AlphaFoldDB" id="A0A4D7B3C9"/>
<sequence length="149" mass="16786">MKRLRHGSCHCGTVRFECSVDLAPAGQRSEPERPGVWWTSTFRCNCTFCLKTHYWKAFVLPADLRVTAGQEALSDYQFGERQIHHYFCSRCGIHPFASASYEPMGGAFHAVNINTLDDVTPEEFAAAPITYEDGRNDDWSSAPAVTRHL</sequence>
<dbReference type="PANTHER" id="PTHR28620">
    <property type="entry name" value="CENTROMERE PROTEIN V"/>
    <property type="match status" value="1"/>
</dbReference>
<dbReference type="OrthoDB" id="7159017at2"/>
<protein>
    <submittedName>
        <fullName evidence="5">GFA family protein</fullName>
    </submittedName>
</protein>
<organism evidence="5 6">
    <name type="scientific">Phreatobacter stygius</name>
    <dbReference type="NCBI Taxonomy" id="1940610"/>
    <lineage>
        <taxon>Bacteria</taxon>
        <taxon>Pseudomonadati</taxon>
        <taxon>Pseudomonadota</taxon>
        <taxon>Alphaproteobacteria</taxon>
        <taxon>Hyphomicrobiales</taxon>
        <taxon>Phreatobacteraceae</taxon>
        <taxon>Phreatobacter</taxon>
    </lineage>
</organism>
<evidence type="ECO:0000256" key="2">
    <source>
        <dbReference type="ARBA" id="ARBA00022723"/>
    </source>
</evidence>
<keyword evidence="3" id="KW-0862">Zinc</keyword>
<dbReference type="InterPro" id="IPR011057">
    <property type="entry name" value="Mss4-like_sf"/>
</dbReference>
<dbReference type="InterPro" id="IPR052355">
    <property type="entry name" value="CENP-V-like"/>
</dbReference>
<dbReference type="SUPFAM" id="SSF51316">
    <property type="entry name" value="Mss4-like"/>
    <property type="match status" value="1"/>
</dbReference>
<dbReference type="GO" id="GO:0046872">
    <property type="term" value="F:metal ion binding"/>
    <property type="evidence" value="ECO:0007669"/>
    <property type="project" value="UniProtKB-KW"/>
</dbReference>
<dbReference type="RefSeq" id="WP_136962842.1">
    <property type="nucleotide sequence ID" value="NZ_CP039690.1"/>
</dbReference>
<reference evidence="5 6" key="1">
    <citation type="submission" date="2019-04" db="EMBL/GenBank/DDBJ databases">
        <title>Phreatobacter aquaticus sp. nov.</title>
        <authorList>
            <person name="Choi A."/>
        </authorList>
    </citation>
    <scope>NUCLEOTIDE SEQUENCE [LARGE SCALE GENOMIC DNA]</scope>
    <source>
        <strain evidence="5 6">KCTC 52518</strain>
    </source>
</reference>
<dbReference type="EMBL" id="CP039690">
    <property type="protein sequence ID" value="QCI67411.1"/>
    <property type="molecule type" value="Genomic_DNA"/>
</dbReference>
<dbReference type="GO" id="GO:0016846">
    <property type="term" value="F:carbon-sulfur lyase activity"/>
    <property type="evidence" value="ECO:0007669"/>
    <property type="project" value="InterPro"/>
</dbReference>
<name>A0A4D7B3C9_9HYPH</name>
<gene>
    <name evidence="5" type="ORF">E8M01_26205</name>
</gene>
<evidence type="ECO:0000256" key="3">
    <source>
        <dbReference type="ARBA" id="ARBA00022833"/>
    </source>
</evidence>
<dbReference type="PROSITE" id="PS51891">
    <property type="entry name" value="CENP_V_GFA"/>
    <property type="match status" value="1"/>
</dbReference>
<dbReference type="PANTHER" id="PTHR28620:SF1">
    <property type="entry name" value="CENP-V_GFA DOMAIN-CONTAINING PROTEIN"/>
    <property type="match status" value="1"/>
</dbReference>
<comment type="similarity">
    <text evidence="1">Belongs to the Gfa family.</text>
</comment>
<dbReference type="InterPro" id="IPR006913">
    <property type="entry name" value="CENP-V/GFA"/>
</dbReference>
<dbReference type="KEGG" id="pstg:E8M01_26205"/>
<keyword evidence="6" id="KW-1185">Reference proteome</keyword>
<evidence type="ECO:0000313" key="5">
    <source>
        <dbReference type="EMBL" id="QCI67411.1"/>
    </source>
</evidence>
<evidence type="ECO:0000313" key="6">
    <source>
        <dbReference type="Proteomes" id="UP000298781"/>
    </source>
</evidence>
<dbReference type="Pfam" id="PF04828">
    <property type="entry name" value="GFA"/>
    <property type="match status" value="1"/>
</dbReference>
<dbReference type="Proteomes" id="UP000298781">
    <property type="component" value="Chromosome"/>
</dbReference>
<dbReference type="Gene3D" id="2.170.150.70">
    <property type="match status" value="1"/>
</dbReference>
<evidence type="ECO:0000259" key="4">
    <source>
        <dbReference type="PROSITE" id="PS51891"/>
    </source>
</evidence>
<keyword evidence="2" id="KW-0479">Metal-binding</keyword>
<feature type="domain" description="CENP-V/GFA" evidence="4">
    <location>
        <begin position="5"/>
        <end position="140"/>
    </location>
</feature>